<reference evidence="2 3" key="1">
    <citation type="journal article" date="2018" name="Sci. Rep.">
        <title>Genomic signatures of local adaptation to the degree of environmental predictability in rotifers.</title>
        <authorList>
            <person name="Franch-Gras L."/>
            <person name="Hahn C."/>
            <person name="Garcia-Roger E.M."/>
            <person name="Carmona M.J."/>
            <person name="Serra M."/>
            <person name="Gomez A."/>
        </authorList>
    </citation>
    <scope>NUCLEOTIDE SEQUENCE [LARGE SCALE GENOMIC DNA]</scope>
    <source>
        <strain evidence="2">HYR1</strain>
    </source>
</reference>
<feature type="transmembrane region" description="Helical" evidence="1">
    <location>
        <begin position="15"/>
        <end position="36"/>
    </location>
</feature>
<keyword evidence="1" id="KW-1133">Transmembrane helix</keyword>
<accession>A0A3M7PGN5</accession>
<dbReference type="Proteomes" id="UP000276133">
    <property type="component" value="Unassembled WGS sequence"/>
</dbReference>
<evidence type="ECO:0000313" key="2">
    <source>
        <dbReference type="EMBL" id="RMZ97890.1"/>
    </source>
</evidence>
<comment type="caution">
    <text evidence="2">The sequence shown here is derived from an EMBL/GenBank/DDBJ whole genome shotgun (WGS) entry which is preliminary data.</text>
</comment>
<keyword evidence="1" id="KW-0472">Membrane</keyword>
<evidence type="ECO:0000256" key="1">
    <source>
        <dbReference type="SAM" id="Phobius"/>
    </source>
</evidence>
<proteinExistence type="predicted"/>
<organism evidence="2 3">
    <name type="scientific">Brachionus plicatilis</name>
    <name type="common">Marine rotifer</name>
    <name type="synonym">Brachionus muelleri</name>
    <dbReference type="NCBI Taxonomy" id="10195"/>
    <lineage>
        <taxon>Eukaryota</taxon>
        <taxon>Metazoa</taxon>
        <taxon>Spiralia</taxon>
        <taxon>Gnathifera</taxon>
        <taxon>Rotifera</taxon>
        <taxon>Eurotatoria</taxon>
        <taxon>Monogononta</taxon>
        <taxon>Pseudotrocha</taxon>
        <taxon>Ploima</taxon>
        <taxon>Brachionidae</taxon>
        <taxon>Brachionus</taxon>
    </lineage>
</organism>
<keyword evidence="3" id="KW-1185">Reference proteome</keyword>
<evidence type="ECO:0000313" key="3">
    <source>
        <dbReference type="Proteomes" id="UP000276133"/>
    </source>
</evidence>
<protein>
    <submittedName>
        <fullName evidence="2">Uncharacterized protein</fullName>
    </submittedName>
</protein>
<name>A0A3M7PGN5_BRAPC</name>
<sequence>MMRALSENSYLPGNWHIDLSVSIINFYILILIALTVTKARSIAHQFSDTNKAQTEFTVRQLGTRNYVAVYLGVD</sequence>
<keyword evidence="1" id="KW-0812">Transmembrane</keyword>
<dbReference type="AlphaFoldDB" id="A0A3M7PGN5"/>
<dbReference type="EMBL" id="REGN01011122">
    <property type="protein sequence ID" value="RMZ97890.1"/>
    <property type="molecule type" value="Genomic_DNA"/>
</dbReference>
<gene>
    <name evidence="2" type="ORF">BpHYR1_005954</name>
</gene>